<evidence type="ECO:0000313" key="2">
    <source>
        <dbReference type="EMBL" id="BCX49610.1"/>
    </source>
</evidence>
<evidence type="ECO:0000256" key="1">
    <source>
        <dbReference type="SAM" id="Phobius"/>
    </source>
</evidence>
<protein>
    <submittedName>
        <fullName evidence="2">Uncharacterized protein</fullName>
    </submittedName>
</protein>
<dbReference type="Proteomes" id="UP001374893">
    <property type="component" value="Chromosome"/>
</dbReference>
<accession>A0ABM7RQK3</accession>
<keyword evidence="3" id="KW-1185">Reference proteome</keyword>
<keyword evidence="1" id="KW-0812">Transmembrane</keyword>
<feature type="transmembrane region" description="Helical" evidence="1">
    <location>
        <begin position="6"/>
        <end position="25"/>
    </location>
</feature>
<proteinExistence type="predicted"/>
<dbReference type="EMBL" id="AP024702">
    <property type="protein sequence ID" value="BCX49610.1"/>
    <property type="molecule type" value="Genomic_DNA"/>
</dbReference>
<keyword evidence="1" id="KW-1133">Transmembrane helix</keyword>
<name>A0ABM7RQK3_9BACT</name>
<keyword evidence="1" id="KW-0472">Membrane</keyword>
<organism evidence="2 3">
    <name type="scientific">Haloferula helveola</name>
    <dbReference type="NCBI Taxonomy" id="490095"/>
    <lineage>
        <taxon>Bacteria</taxon>
        <taxon>Pseudomonadati</taxon>
        <taxon>Verrucomicrobiota</taxon>
        <taxon>Verrucomicrobiia</taxon>
        <taxon>Verrucomicrobiales</taxon>
        <taxon>Verrucomicrobiaceae</taxon>
        <taxon>Haloferula</taxon>
    </lineage>
</organism>
<gene>
    <name evidence="2" type="ORF">HAHE_35180</name>
</gene>
<sequence length="207" mass="22819">MGPESLLLILPVAGCLGIFWIILKFSSSRIATQYRLLAERFGLELDQPPVKMGGFVRPDPSLHGEYRGREVSFSAPGKGLKGTRQIESLVKLELKDRRLRAQMAPAGLLGGLRQRDSGGKGRWKSGDEAFDEAVDVRTGNPAILQEVLTDERRKWLASALKKSKATLYIGDGAIAWAKLGLIADEATRLRFEEVVEFFCDFAEAVEG</sequence>
<evidence type="ECO:0000313" key="3">
    <source>
        <dbReference type="Proteomes" id="UP001374893"/>
    </source>
</evidence>
<reference evidence="2 3" key="1">
    <citation type="submission" date="2021-06" db="EMBL/GenBank/DDBJ databases">
        <title>Complete genome of Haloferula helveola possessing various polysaccharide degrading enzymes.</title>
        <authorList>
            <person name="Takami H."/>
            <person name="Huang C."/>
            <person name="Hamasaki K."/>
        </authorList>
    </citation>
    <scope>NUCLEOTIDE SEQUENCE [LARGE SCALE GENOMIC DNA]</scope>
    <source>
        <strain evidence="2 3">CN-1</strain>
    </source>
</reference>
<dbReference type="RefSeq" id="WP_338686287.1">
    <property type="nucleotide sequence ID" value="NZ_AP024702.1"/>
</dbReference>